<proteinExistence type="predicted"/>
<reference evidence="3" key="1">
    <citation type="submission" date="2023-06" db="EMBL/GenBank/DDBJ databases">
        <title>Survivors Of The Sea: Transcriptome response of Skeletonema marinoi to long-term dormancy.</title>
        <authorList>
            <person name="Pinder M.I.M."/>
            <person name="Kourtchenko O."/>
            <person name="Robertson E.K."/>
            <person name="Larsson T."/>
            <person name="Maumus F."/>
            <person name="Osuna-Cruz C.M."/>
            <person name="Vancaester E."/>
            <person name="Stenow R."/>
            <person name="Vandepoele K."/>
            <person name="Ploug H."/>
            <person name="Bruchert V."/>
            <person name="Godhe A."/>
            <person name="Topel M."/>
        </authorList>
    </citation>
    <scope>NUCLEOTIDE SEQUENCE</scope>
    <source>
        <strain evidence="3">R05AC</strain>
    </source>
</reference>
<gene>
    <name evidence="3" type="ORF">QTG54_012950</name>
</gene>
<organism evidence="3 4">
    <name type="scientific">Skeletonema marinoi</name>
    <dbReference type="NCBI Taxonomy" id="267567"/>
    <lineage>
        <taxon>Eukaryota</taxon>
        <taxon>Sar</taxon>
        <taxon>Stramenopiles</taxon>
        <taxon>Ochrophyta</taxon>
        <taxon>Bacillariophyta</taxon>
        <taxon>Coscinodiscophyceae</taxon>
        <taxon>Thalassiosirophycidae</taxon>
        <taxon>Thalassiosirales</taxon>
        <taxon>Skeletonemataceae</taxon>
        <taxon>Skeletonema</taxon>
        <taxon>Skeletonema marinoi-dohrnii complex</taxon>
    </lineage>
</organism>
<dbReference type="Proteomes" id="UP001224775">
    <property type="component" value="Unassembled WGS sequence"/>
</dbReference>
<dbReference type="EMBL" id="JATAAI010000029">
    <property type="protein sequence ID" value="KAK1736350.1"/>
    <property type="molecule type" value="Genomic_DNA"/>
</dbReference>
<evidence type="ECO:0000259" key="2">
    <source>
        <dbReference type="Pfam" id="PF20710"/>
    </source>
</evidence>
<dbReference type="AlphaFoldDB" id="A0AAD9D849"/>
<feature type="region of interest" description="Disordered" evidence="1">
    <location>
        <begin position="290"/>
        <end position="323"/>
    </location>
</feature>
<evidence type="ECO:0000256" key="1">
    <source>
        <dbReference type="SAM" id="MobiDB-lite"/>
    </source>
</evidence>
<feature type="domain" description="DUF6824" evidence="2">
    <location>
        <begin position="21"/>
        <end position="115"/>
    </location>
</feature>
<dbReference type="Pfam" id="PF20710">
    <property type="entry name" value="DUF6824"/>
    <property type="match status" value="1"/>
</dbReference>
<name>A0AAD9D849_9STRA</name>
<dbReference type="InterPro" id="IPR049227">
    <property type="entry name" value="DUF6824"/>
</dbReference>
<sequence length="323" mass="34921">MSRYPTLNQFNRPPIVVSDNDVLSGRGVNIAAHPGNERFRTLITTRADETYCEGYSATEKKAVSEEIIHHIASLDPPGRFLKREGRGQVSRGLNGPWEELSRKEALKKTCQALRDCNRGDRETYANGVAAPEDVKVVADEIATGAATQGVSLKDLAARSVVESSERTQEKLREAMQEAGVPDDQIEEQLKRQRADPTYVIPGFAETSQGTFAPISNPGYGHQPSIMEMMGPDGVPVQHQVVLPMPGQMPGLYSQYPHPAMDMPPIDPVAVAAARAAAGYVHPNDLEKQKAAAAEAVTNAEEDHEATEAAVAAAQEAEAEDTEV</sequence>
<protein>
    <recommendedName>
        <fullName evidence="2">DUF6824 domain-containing protein</fullName>
    </recommendedName>
</protein>
<comment type="caution">
    <text evidence="3">The sequence shown here is derived from an EMBL/GenBank/DDBJ whole genome shotgun (WGS) entry which is preliminary data.</text>
</comment>
<keyword evidence="4" id="KW-1185">Reference proteome</keyword>
<evidence type="ECO:0000313" key="3">
    <source>
        <dbReference type="EMBL" id="KAK1736350.1"/>
    </source>
</evidence>
<accession>A0AAD9D849</accession>
<evidence type="ECO:0000313" key="4">
    <source>
        <dbReference type="Proteomes" id="UP001224775"/>
    </source>
</evidence>